<reference evidence="2 3" key="1">
    <citation type="submission" date="2021-01" db="EMBL/GenBank/DDBJ databases">
        <title>Roseomonas sp. nov, a bacterium isolated from an oil production mixture in Yumen Oilfield.</title>
        <authorList>
            <person name="Wu D."/>
        </authorList>
    </citation>
    <scope>NUCLEOTIDE SEQUENCE [LARGE SCALE GENOMIC DNA]</scope>
    <source>
        <strain evidence="2 3">ROY-5-3</strain>
    </source>
</reference>
<evidence type="ECO:0000313" key="2">
    <source>
        <dbReference type="EMBL" id="MBU8547168.1"/>
    </source>
</evidence>
<gene>
    <name evidence="2" type="ORF">JJQ90_25850</name>
</gene>
<keyword evidence="3" id="KW-1185">Reference proteome</keyword>
<sequence length="522" mass="56501">MVLAMPRPQPHPKSGVFRTRVRVPRDLRQILGRLELVESLGTKDRTEAAKRHPEVLSRFLATLEAARAELGGKARHVTPREVAALAGLAYREAVQDAEARPGTREAREAELDGLLDRLTGPHGDSQEDLRTFVPAPADLDDARVFLRGHGIAADQDSVARMAEALWSSRQQAVHVALRRAAGDWSPDPDAARFPELPSPAPAATEIRSSPAAGRTAVVKTSDLLAAFARENPQVPKTLDKRAAALRGLEKAAGHDDAGRITKADVRAWKEARLAEGKALKTIADGIAMLRPVWAWGVDNGLVSANPFSGMAPKKAKGGPAARVPFDDQDAVVILTAARRAKGFLRWLPWVLALSGCRIEEACGAVREDVREVRGVWVLDVNPEREGRSLKTAQAQRLIPLHPALIAEGFLSHVQALKPGSPLFPDLPQGHYGGRGEVATKRQSRWVRGLGITDPKKAPAHSWRHLMAETLRFLRVPTEAADAILGHDNPTNAGAGYGAGWRNRPDELLVELAKVTLPAGLKT</sequence>
<dbReference type="Proteomes" id="UP000689967">
    <property type="component" value="Unassembled WGS sequence"/>
</dbReference>
<dbReference type="Pfam" id="PF20172">
    <property type="entry name" value="DUF6538"/>
    <property type="match status" value="1"/>
</dbReference>
<evidence type="ECO:0000313" key="3">
    <source>
        <dbReference type="Proteomes" id="UP000689967"/>
    </source>
</evidence>
<name>A0ABS6HGT0_9PROT</name>
<dbReference type="CDD" id="cd01184">
    <property type="entry name" value="INT_C_like_1"/>
    <property type="match status" value="1"/>
</dbReference>
<protein>
    <recommendedName>
        <fullName evidence="1">DUF6538 domain-containing protein</fullName>
    </recommendedName>
</protein>
<organism evidence="2 3">
    <name type="scientific">Falsiroseomonas oleicola</name>
    <dbReference type="NCBI Taxonomy" id="2801474"/>
    <lineage>
        <taxon>Bacteria</taxon>
        <taxon>Pseudomonadati</taxon>
        <taxon>Pseudomonadota</taxon>
        <taxon>Alphaproteobacteria</taxon>
        <taxon>Acetobacterales</taxon>
        <taxon>Roseomonadaceae</taxon>
        <taxon>Falsiroseomonas</taxon>
    </lineage>
</organism>
<dbReference type="RefSeq" id="WP_216879194.1">
    <property type="nucleotide sequence ID" value="NZ_JAERQM010000013.1"/>
</dbReference>
<dbReference type="EMBL" id="JAERQM010000013">
    <property type="protein sequence ID" value="MBU8547168.1"/>
    <property type="molecule type" value="Genomic_DNA"/>
</dbReference>
<evidence type="ECO:0000259" key="1">
    <source>
        <dbReference type="Pfam" id="PF20172"/>
    </source>
</evidence>
<dbReference type="InterPro" id="IPR046668">
    <property type="entry name" value="DUF6538"/>
</dbReference>
<proteinExistence type="predicted"/>
<comment type="caution">
    <text evidence="2">The sequence shown here is derived from an EMBL/GenBank/DDBJ whole genome shotgun (WGS) entry which is preliminary data.</text>
</comment>
<feature type="domain" description="DUF6538" evidence="1">
    <location>
        <begin position="13"/>
        <end position="67"/>
    </location>
</feature>
<accession>A0ABS6HGT0</accession>